<comment type="caution">
    <text evidence="2">The sequence shown here is derived from an EMBL/GenBank/DDBJ whole genome shotgun (WGS) entry which is preliminary data.</text>
</comment>
<sequence>MEAGLSNVESKRPGASPCRRHSASQNGHKERAGTCRPGPFLGLSPFPLTWPPLAVIRGHTSTIARIAQVGDRVTVSRAFFAFTVWMDGGWPWKRPSSALVEKRGAPDVHHQEGRPGESSARPDIRGTRLLRAPENDEEKGTGPEPGPCARPAGDRRHGGPPPRC</sequence>
<dbReference type="EMBL" id="LAZR01006916">
    <property type="protein sequence ID" value="KKM88768.1"/>
    <property type="molecule type" value="Genomic_DNA"/>
</dbReference>
<name>A0A0F9L546_9ZZZZ</name>
<proteinExistence type="predicted"/>
<organism evidence="2">
    <name type="scientific">marine sediment metagenome</name>
    <dbReference type="NCBI Taxonomy" id="412755"/>
    <lineage>
        <taxon>unclassified sequences</taxon>
        <taxon>metagenomes</taxon>
        <taxon>ecological metagenomes</taxon>
    </lineage>
</organism>
<accession>A0A0F9L546</accession>
<feature type="region of interest" description="Disordered" evidence="1">
    <location>
        <begin position="1"/>
        <end position="36"/>
    </location>
</feature>
<reference evidence="2" key="1">
    <citation type="journal article" date="2015" name="Nature">
        <title>Complex archaea that bridge the gap between prokaryotes and eukaryotes.</title>
        <authorList>
            <person name="Spang A."/>
            <person name="Saw J.H."/>
            <person name="Jorgensen S.L."/>
            <person name="Zaremba-Niedzwiedzka K."/>
            <person name="Martijn J."/>
            <person name="Lind A.E."/>
            <person name="van Eijk R."/>
            <person name="Schleper C."/>
            <person name="Guy L."/>
            <person name="Ettema T.J."/>
        </authorList>
    </citation>
    <scope>NUCLEOTIDE SEQUENCE</scope>
</reference>
<feature type="compositionally biased region" description="Basic and acidic residues" evidence="1">
    <location>
        <begin position="101"/>
        <end position="141"/>
    </location>
</feature>
<feature type="region of interest" description="Disordered" evidence="1">
    <location>
        <begin position="101"/>
        <end position="164"/>
    </location>
</feature>
<evidence type="ECO:0000256" key="1">
    <source>
        <dbReference type="SAM" id="MobiDB-lite"/>
    </source>
</evidence>
<evidence type="ECO:0000313" key="2">
    <source>
        <dbReference type="EMBL" id="KKM88768.1"/>
    </source>
</evidence>
<protein>
    <submittedName>
        <fullName evidence="2">Uncharacterized protein</fullName>
    </submittedName>
</protein>
<dbReference type="AlphaFoldDB" id="A0A0F9L546"/>
<gene>
    <name evidence="2" type="ORF">LCGC14_1255430</name>
</gene>